<dbReference type="AlphaFoldDB" id="A0A2W7NIG9"/>
<evidence type="ECO:0000256" key="2">
    <source>
        <dbReference type="PIRSR" id="PIRSR601952-1"/>
    </source>
</evidence>
<protein>
    <submittedName>
        <fullName evidence="7">Alkaline phosphatase</fullName>
    </submittedName>
</protein>
<dbReference type="InterPro" id="IPR001952">
    <property type="entry name" value="Alkaline_phosphatase"/>
</dbReference>
<sequence length="494" mass="52154">MTLSMSRRTLLATSVTAFILPVASDAATLGGAKNVMMFVSDGASWGTWDMASYYEHGETGRQAYDAFDTKLGMTTGSASTEQPYDPEAAWNGTPTGDEDRFEGYTRIKQGASDSAAAGTALATGTKTLNGRINVGPDGEKLPFLSQAMKTAGKKAGVVSSVPFSHATPAAFGAQNIDRNNYLEIAGQMINEGTLDVIMGGGNPNYDGSGQRLDEANYNRISEADWEALNGADAPMTLIETREAFEALADGSRKIDDRVIGLPRVGDTLQVNRDPEVVGSDPDNPTGVAFVDGVPTLETMTRGALRQLGDDEDGLFLMVEGGAVDWAAHANSTAGIIEEQMDFNAAVEAGVDWVEAESSWDETLMLVLTDHGNGMPMGPNSDEIAFQPIENNGEGVLPGVMWHTGGHTTENTLFWAHGVGSDLFADEIAGNDPFLASILEFNDGAFFDNTAVAGVVSAAAGITDPAPVPVPASFWLLAPAFGLLGGIRRLKKRQN</sequence>
<dbReference type="SMART" id="SM00098">
    <property type="entry name" value="alkPPc"/>
    <property type="match status" value="1"/>
</dbReference>
<comment type="similarity">
    <text evidence="4">Belongs to the alkaline phosphatase family.</text>
</comment>
<feature type="chain" id="PRO_5015943157" evidence="6">
    <location>
        <begin position="27"/>
        <end position="494"/>
    </location>
</feature>
<feature type="region of interest" description="Disordered" evidence="5">
    <location>
        <begin position="75"/>
        <end position="96"/>
    </location>
</feature>
<dbReference type="CDD" id="cd16012">
    <property type="entry name" value="ALP"/>
    <property type="match status" value="1"/>
</dbReference>
<feature type="signal peptide" evidence="6">
    <location>
        <begin position="1"/>
        <end position="26"/>
    </location>
</feature>
<keyword evidence="6" id="KW-0732">Signal</keyword>
<evidence type="ECO:0000256" key="1">
    <source>
        <dbReference type="ARBA" id="ARBA00022553"/>
    </source>
</evidence>
<evidence type="ECO:0000256" key="4">
    <source>
        <dbReference type="RuleBase" id="RU003946"/>
    </source>
</evidence>
<feature type="binding site" evidence="3">
    <location>
        <position position="369"/>
    </location>
    <ligand>
        <name>Zn(2+)</name>
        <dbReference type="ChEBI" id="CHEBI:29105"/>
        <label>2</label>
    </ligand>
</feature>
<accession>A0A2W7NIG9</accession>
<dbReference type="Gene3D" id="3.40.720.10">
    <property type="entry name" value="Alkaline Phosphatase, subunit A"/>
    <property type="match status" value="1"/>
</dbReference>
<keyword evidence="3" id="KW-0460">Magnesium</keyword>
<feature type="binding site" evidence="3">
    <location>
        <position position="167"/>
    </location>
    <ligand>
        <name>Mg(2+)</name>
        <dbReference type="ChEBI" id="CHEBI:18420"/>
    </ligand>
</feature>
<dbReference type="GO" id="GO:0004035">
    <property type="term" value="F:alkaline phosphatase activity"/>
    <property type="evidence" value="ECO:0007669"/>
    <property type="project" value="TreeGrafter"/>
</dbReference>
<proteinExistence type="inferred from homology"/>
<evidence type="ECO:0000256" key="5">
    <source>
        <dbReference type="SAM" id="MobiDB-lite"/>
    </source>
</evidence>
<feature type="binding site" evidence="3">
    <location>
        <position position="319"/>
    </location>
    <ligand>
        <name>Mg(2+)</name>
        <dbReference type="ChEBI" id="CHEBI:18420"/>
    </ligand>
</feature>
<gene>
    <name evidence="7" type="ORF">LX81_01843</name>
</gene>
<evidence type="ECO:0000256" key="3">
    <source>
        <dbReference type="PIRSR" id="PIRSR601952-2"/>
    </source>
</evidence>
<name>A0A2W7NIG9_9RHOB</name>
<feature type="binding site" evidence="3">
    <location>
        <position position="165"/>
    </location>
    <ligand>
        <name>Mg(2+)</name>
        <dbReference type="ChEBI" id="CHEBI:18420"/>
    </ligand>
</feature>
<keyword evidence="3" id="KW-0862">Zinc</keyword>
<evidence type="ECO:0000256" key="6">
    <source>
        <dbReference type="SAM" id="SignalP"/>
    </source>
</evidence>
<dbReference type="Proteomes" id="UP000248916">
    <property type="component" value="Unassembled WGS sequence"/>
</dbReference>
<keyword evidence="8" id="KW-1185">Reference proteome</keyword>
<dbReference type="EMBL" id="QKZL01000006">
    <property type="protein sequence ID" value="PZX16474.1"/>
    <property type="molecule type" value="Genomic_DNA"/>
</dbReference>
<comment type="cofactor">
    <cofactor evidence="3">
        <name>Mg(2+)</name>
        <dbReference type="ChEBI" id="CHEBI:18420"/>
    </cofactor>
    <text evidence="3">Binds 1 Mg(2+) ion.</text>
</comment>
<feature type="binding site" evidence="3">
    <location>
        <position position="370"/>
    </location>
    <ligand>
        <name>Zn(2+)</name>
        <dbReference type="ChEBI" id="CHEBI:29105"/>
        <label>2</label>
    </ligand>
</feature>
<dbReference type="PANTHER" id="PTHR11596:SF5">
    <property type="entry name" value="ALKALINE PHOSPHATASE"/>
    <property type="match status" value="1"/>
</dbReference>
<dbReference type="GO" id="GO:0046872">
    <property type="term" value="F:metal ion binding"/>
    <property type="evidence" value="ECO:0007669"/>
    <property type="project" value="UniProtKB-KW"/>
</dbReference>
<keyword evidence="1" id="KW-0597">Phosphoprotein</keyword>
<dbReference type="Pfam" id="PF00245">
    <property type="entry name" value="Alk_phosphatase"/>
    <property type="match status" value="1"/>
</dbReference>
<dbReference type="PRINTS" id="PR00113">
    <property type="entry name" value="ALKPHPHTASE"/>
</dbReference>
<organism evidence="7 8">
    <name type="scientific">Palleronia aestuarii</name>
    <dbReference type="NCBI Taxonomy" id="568105"/>
    <lineage>
        <taxon>Bacteria</taxon>
        <taxon>Pseudomonadati</taxon>
        <taxon>Pseudomonadota</taxon>
        <taxon>Alphaproteobacteria</taxon>
        <taxon>Rhodobacterales</taxon>
        <taxon>Roseobacteraceae</taxon>
        <taxon>Palleronia</taxon>
    </lineage>
</organism>
<comment type="cofactor">
    <cofactor evidence="3">
        <name>Zn(2+)</name>
        <dbReference type="ChEBI" id="CHEBI:29105"/>
    </cofactor>
    <text evidence="3">Binds 2 Zn(2+) ions.</text>
</comment>
<dbReference type="InterPro" id="IPR017850">
    <property type="entry name" value="Alkaline_phosphatase_core_sf"/>
</dbReference>
<feature type="binding site" evidence="3">
    <location>
        <position position="328"/>
    </location>
    <ligand>
        <name>Zn(2+)</name>
        <dbReference type="ChEBI" id="CHEBI:29105"/>
        <label>2</label>
    </ligand>
</feature>
<evidence type="ECO:0000313" key="8">
    <source>
        <dbReference type="Proteomes" id="UP000248916"/>
    </source>
</evidence>
<dbReference type="SUPFAM" id="SSF53649">
    <property type="entry name" value="Alkaline phosphatase-like"/>
    <property type="match status" value="1"/>
</dbReference>
<feature type="binding site" evidence="3">
    <location>
        <position position="324"/>
    </location>
    <ligand>
        <name>Zn(2+)</name>
        <dbReference type="ChEBI" id="CHEBI:29105"/>
        <label>2</label>
    </ligand>
</feature>
<evidence type="ECO:0000313" key="7">
    <source>
        <dbReference type="EMBL" id="PZX16474.1"/>
    </source>
</evidence>
<keyword evidence="3" id="KW-0479">Metal-binding</keyword>
<feature type="active site" description="Phosphoserine intermediate" evidence="2">
    <location>
        <position position="114"/>
    </location>
</feature>
<comment type="caution">
    <text evidence="7">The sequence shown here is derived from an EMBL/GenBank/DDBJ whole genome shotgun (WGS) entry which is preliminary data.</text>
</comment>
<dbReference type="PANTHER" id="PTHR11596">
    <property type="entry name" value="ALKALINE PHOSPHATASE"/>
    <property type="match status" value="1"/>
</dbReference>
<reference evidence="7 8" key="1">
    <citation type="submission" date="2018-06" db="EMBL/GenBank/DDBJ databases">
        <title>Genomic Encyclopedia of Archaeal and Bacterial Type Strains, Phase II (KMG-II): from individual species to whole genera.</title>
        <authorList>
            <person name="Goeker M."/>
        </authorList>
    </citation>
    <scope>NUCLEOTIDE SEQUENCE [LARGE SCALE GENOMIC DNA]</scope>
    <source>
        <strain evidence="7 8">DSM 22009</strain>
    </source>
</reference>